<sequence length="62" mass="7272">MLLQLYNAVSMPRFDISHKKINTSKNIQLQHASQKFTFVIINQIGTKSSDKCEYHKQKQYVT</sequence>
<protein>
    <submittedName>
        <fullName evidence="1">Uncharacterized protein</fullName>
    </submittedName>
</protein>
<gene>
    <name evidence="1" type="ORF">TM448B00141_0017</name>
</gene>
<proteinExistence type="predicted"/>
<evidence type="ECO:0000313" key="1">
    <source>
        <dbReference type="EMBL" id="QJH93831.1"/>
    </source>
</evidence>
<organism evidence="1">
    <name type="scientific">viral metagenome</name>
    <dbReference type="NCBI Taxonomy" id="1070528"/>
    <lineage>
        <taxon>unclassified sequences</taxon>
        <taxon>metagenomes</taxon>
        <taxon>organismal metagenomes</taxon>
    </lineage>
</organism>
<dbReference type="EMBL" id="MT144592">
    <property type="protein sequence ID" value="QJH93831.1"/>
    <property type="molecule type" value="Genomic_DNA"/>
</dbReference>
<reference evidence="1" key="1">
    <citation type="submission" date="2020-03" db="EMBL/GenBank/DDBJ databases">
        <title>The deep terrestrial virosphere.</title>
        <authorList>
            <person name="Holmfeldt K."/>
            <person name="Nilsson E."/>
            <person name="Simone D."/>
            <person name="Lopez-Fernandez M."/>
            <person name="Wu X."/>
            <person name="de Brujin I."/>
            <person name="Lundin D."/>
            <person name="Andersson A."/>
            <person name="Bertilsson S."/>
            <person name="Dopson M."/>
        </authorList>
    </citation>
    <scope>NUCLEOTIDE SEQUENCE</scope>
    <source>
        <strain evidence="1">TM448B00141</strain>
    </source>
</reference>
<dbReference type="AlphaFoldDB" id="A0A6M3X831"/>
<name>A0A6M3X831_9ZZZZ</name>
<accession>A0A6M3X831</accession>